<dbReference type="PROSITE" id="PS51846">
    <property type="entry name" value="CNNM"/>
    <property type="match status" value="1"/>
</dbReference>
<dbReference type="InterPro" id="IPR051676">
    <property type="entry name" value="UPF0053_domain"/>
</dbReference>
<dbReference type="Proteomes" id="UP001614394">
    <property type="component" value="Unassembled WGS sequence"/>
</dbReference>
<comment type="caution">
    <text evidence="13">The sequence shown here is derived from an EMBL/GenBank/DDBJ whole genome shotgun (WGS) entry which is preliminary data.</text>
</comment>
<keyword evidence="3 8" id="KW-0812">Transmembrane</keyword>
<name>A0ABW8C6A3_9ACTN</name>
<sequence>MTALQLLIGALTLVVNAFFVGAEFAMISVRRSQIESRADEGDRRARSVIWGLEHLSPLLAAAQLGITVCTLVLGIVAEPAIAHLLEPVFHAVNVPDALIHPIAFVIALAVATYLHMLIGEMVPKNIALAAPARSALALGPPLVTFTRALRPVIFTVNAFANALLRLLRVETKDEVAAVFSDAQLSRMVTDAGLAGLLDSRATERLQDALELGRRPVGEVALPTDRVVRAPLGITPEELEQLSARSGFSRFPVAEGDGRVLGYLHVKDALFTEPRDRPFPRTALRPITTVSAASPLDDVLTAMRAGRAHLASVVDEQSRSIGFVTMADVLKELVGPAATGRDADQPGSPGPAGAAPASR</sequence>
<dbReference type="PANTHER" id="PTHR43099:SF4">
    <property type="entry name" value="INTEGRAL MEMBRANE PROTEIN"/>
    <property type="match status" value="1"/>
</dbReference>
<keyword evidence="14" id="KW-1185">Reference proteome</keyword>
<feature type="domain" description="CBS" evidence="11">
    <location>
        <begin position="282"/>
        <end position="338"/>
    </location>
</feature>
<dbReference type="Pfam" id="PF01595">
    <property type="entry name" value="CNNM"/>
    <property type="match status" value="1"/>
</dbReference>
<evidence type="ECO:0000256" key="2">
    <source>
        <dbReference type="ARBA" id="ARBA00022475"/>
    </source>
</evidence>
<evidence type="ECO:0000256" key="3">
    <source>
        <dbReference type="ARBA" id="ARBA00022692"/>
    </source>
</evidence>
<evidence type="ECO:0000256" key="4">
    <source>
        <dbReference type="ARBA" id="ARBA00022737"/>
    </source>
</evidence>
<dbReference type="SUPFAM" id="SSF54631">
    <property type="entry name" value="CBS-domain pair"/>
    <property type="match status" value="1"/>
</dbReference>
<evidence type="ECO:0000259" key="12">
    <source>
        <dbReference type="PROSITE" id="PS51846"/>
    </source>
</evidence>
<evidence type="ECO:0000256" key="10">
    <source>
        <dbReference type="SAM" id="Phobius"/>
    </source>
</evidence>
<feature type="domain" description="CNNM transmembrane" evidence="12">
    <location>
        <begin position="1"/>
        <end position="201"/>
    </location>
</feature>
<dbReference type="Gene3D" id="3.10.580.10">
    <property type="entry name" value="CBS-domain"/>
    <property type="match status" value="1"/>
</dbReference>
<comment type="subcellular location">
    <subcellularLocation>
        <location evidence="1">Cell membrane</location>
        <topology evidence="1">Multi-pass membrane protein</topology>
    </subcellularLocation>
</comment>
<dbReference type="InterPro" id="IPR002550">
    <property type="entry name" value="CNNM"/>
</dbReference>
<proteinExistence type="predicted"/>
<feature type="transmembrane region" description="Helical" evidence="10">
    <location>
        <begin position="48"/>
        <end position="77"/>
    </location>
</feature>
<evidence type="ECO:0000256" key="8">
    <source>
        <dbReference type="PROSITE-ProRule" id="PRU01193"/>
    </source>
</evidence>
<evidence type="ECO:0000256" key="9">
    <source>
        <dbReference type="SAM" id="MobiDB-lite"/>
    </source>
</evidence>
<keyword evidence="4" id="KW-0677">Repeat</keyword>
<organism evidence="13 14">
    <name type="scientific">Streptomyces fildesensis</name>
    <dbReference type="NCBI Taxonomy" id="375757"/>
    <lineage>
        <taxon>Bacteria</taxon>
        <taxon>Bacillati</taxon>
        <taxon>Actinomycetota</taxon>
        <taxon>Actinomycetes</taxon>
        <taxon>Kitasatosporales</taxon>
        <taxon>Streptomycetaceae</taxon>
        <taxon>Streptomyces</taxon>
    </lineage>
</organism>
<dbReference type="CDD" id="cd04590">
    <property type="entry name" value="CBS_pair_CorC_HlyC_assoc"/>
    <property type="match status" value="1"/>
</dbReference>
<dbReference type="SMART" id="SM00116">
    <property type="entry name" value="CBS"/>
    <property type="match status" value="2"/>
</dbReference>
<dbReference type="RefSeq" id="WP_399648989.1">
    <property type="nucleotide sequence ID" value="NZ_JBITYG010000004.1"/>
</dbReference>
<dbReference type="EMBL" id="JBITYG010000004">
    <property type="protein sequence ID" value="MFI9101953.1"/>
    <property type="molecule type" value="Genomic_DNA"/>
</dbReference>
<dbReference type="Pfam" id="PF00571">
    <property type="entry name" value="CBS"/>
    <property type="match status" value="2"/>
</dbReference>
<feature type="transmembrane region" description="Helical" evidence="10">
    <location>
        <begin position="6"/>
        <end position="27"/>
    </location>
</feature>
<dbReference type="PANTHER" id="PTHR43099">
    <property type="entry name" value="UPF0053 PROTEIN YRKA"/>
    <property type="match status" value="1"/>
</dbReference>
<accession>A0ABW8C6A3</accession>
<feature type="transmembrane region" description="Helical" evidence="10">
    <location>
        <begin position="97"/>
        <end position="118"/>
    </location>
</feature>
<dbReference type="InterPro" id="IPR044751">
    <property type="entry name" value="Ion_transp-like_CBS"/>
</dbReference>
<protein>
    <submittedName>
        <fullName evidence="13">Hemolysin family protein</fullName>
    </submittedName>
</protein>
<feature type="domain" description="CBS" evidence="11">
    <location>
        <begin position="222"/>
        <end position="278"/>
    </location>
</feature>
<feature type="region of interest" description="Disordered" evidence="9">
    <location>
        <begin position="336"/>
        <end position="358"/>
    </location>
</feature>
<evidence type="ECO:0000256" key="7">
    <source>
        <dbReference type="PROSITE-ProRule" id="PRU00703"/>
    </source>
</evidence>
<evidence type="ECO:0000256" key="5">
    <source>
        <dbReference type="ARBA" id="ARBA00022989"/>
    </source>
</evidence>
<dbReference type="InterPro" id="IPR046342">
    <property type="entry name" value="CBS_dom_sf"/>
</dbReference>
<keyword evidence="2" id="KW-1003">Cell membrane</keyword>
<dbReference type="PROSITE" id="PS51371">
    <property type="entry name" value="CBS"/>
    <property type="match status" value="2"/>
</dbReference>
<evidence type="ECO:0000256" key="6">
    <source>
        <dbReference type="ARBA" id="ARBA00023136"/>
    </source>
</evidence>
<keyword evidence="7" id="KW-0129">CBS domain</keyword>
<evidence type="ECO:0000256" key="1">
    <source>
        <dbReference type="ARBA" id="ARBA00004651"/>
    </source>
</evidence>
<evidence type="ECO:0000259" key="11">
    <source>
        <dbReference type="PROSITE" id="PS51371"/>
    </source>
</evidence>
<dbReference type="InterPro" id="IPR000644">
    <property type="entry name" value="CBS_dom"/>
</dbReference>
<evidence type="ECO:0000313" key="14">
    <source>
        <dbReference type="Proteomes" id="UP001614394"/>
    </source>
</evidence>
<gene>
    <name evidence="13" type="ORF">ACIGXA_15665</name>
</gene>
<keyword evidence="5 8" id="KW-1133">Transmembrane helix</keyword>
<reference evidence="13 14" key="1">
    <citation type="submission" date="2024-10" db="EMBL/GenBank/DDBJ databases">
        <title>The Natural Products Discovery Center: Release of the First 8490 Sequenced Strains for Exploring Actinobacteria Biosynthetic Diversity.</title>
        <authorList>
            <person name="Kalkreuter E."/>
            <person name="Kautsar S.A."/>
            <person name="Yang D."/>
            <person name="Bader C.D."/>
            <person name="Teijaro C.N."/>
            <person name="Fluegel L."/>
            <person name="Davis C.M."/>
            <person name="Simpson J.R."/>
            <person name="Lauterbach L."/>
            <person name="Steele A.D."/>
            <person name="Gui C."/>
            <person name="Meng S."/>
            <person name="Li G."/>
            <person name="Viehrig K."/>
            <person name="Ye F."/>
            <person name="Su P."/>
            <person name="Kiefer A.F."/>
            <person name="Nichols A."/>
            <person name="Cepeda A.J."/>
            <person name="Yan W."/>
            <person name="Fan B."/>
            <person name="Jiang Y."/>
            <person name="Adhikari A."/>
            <person name="Zheng C.-J."/>
            <person name="Schuster L."/>
            <person name="Cowan T.M."/>
            <person name="Smanski M.J."/>
            <person name="Chevrette M.G."/>
            <person name="De Carvalho L.P.S."/>
            <person name="Shen B."/>
        </authorList>
    </citation>
    <scope>NUCLEOTIDE SEQUENCE [LARGE SCALE GENOMIC DNA]</scope>
    <source>
        <strain evidence="13 14">NPDC053399</strain>
    </source>
</reference>
<keyword evidence="6 8" id="KW-0472">Membrane</keyword>
<evidence type="ECO:0000313" key="13">
    <source>
        <dbReference type="EMBL" id="MFI9101953.1"/>
    </source>
</evidence>